<dbReference type="Gene3D" id="1.20.272.10">
    <property type="match status" value="1"/>
</dbReference>
<comment type="catalytic activity">
    <reaction evidence="8">
        <text>DNA(n) + a 2'-deoxyribonucleoside 5'-triphosphate = DNA(n+1) + diphosphate</text>
        <dbReference type="Rhea" id="RHEA:22508"/>
        <dbReference type="Rhea" id="RHEA-COMP:17339"/>
        <dbReference type="Rhea" id="RHEA-COMP:17340"/>
        <dbReference type="ChEBI" id="CHEBI:33019"/>
        <dbReference type="ChEBI" id="CHEBI:61560"/>
        <dbReference type="ChEBI" id="CHEBI:173112"/>
        <dbReference type="EC" id="2.7.7.7"/>
    </reaction>
</comment>
<evidence type="ECO:0000256" key="3">
    <source>
        <dbReference type="ARBA" id="ARBA00022679"/>
    </source>
</evidence>
<evidence type="ECO:0000259" key="9">
    <source>
        <dbReference type="Pfam" id="PF06144"/>
    </source>
</evidence>
<dbReference type="EMBL" id="FQVG01000020">
    <property type="protein sequence ID" value="SHE86418.1"/>
    <property type="molecule type" value="Genomic_DNA"/>
</dbReference>
<evidence type="ECO:0000256" key="5">
    <source>
        <dbReference type="ARBA" id="ARBA00022705"/>
    </source>
</evidence>
<evidence type="ECO:0000256" key="7">
    <source>
        <dbReference type="ARBA" id="ARBA00034754"/>
    </source>
</evidence>
<comment type="similarity">
    <text evidence="7">Belongs to the DNA polymerase HolA subunit family.</text>
</comment>
<protein>
    <recommendedName>
        <fullName evidence="2">DNA polymerase III subunit delta</fullName>
        <ecNumber evidence="1">2.7.7.7</ecNumber>
    </recommendedName>
</protein>
<dbReference type="Gene3D" id="1.10.8.60">
    <property type="match status" value="1"/>
</dbReference>
<evidence type="ECO:0000313" key="12">
    <source>
        <dbReference type="Proteomes" id="UP000184423"/>
    </source>
</evidence>
<feature type="domain" description="DNA polymerase III delta subunit-like C-terminal" evidence="10">
    <location>
        <begin position="209"/>
        <end position="325"/>
    </location>
</feature>
<dbReference type="InterPro" id="IPR008921">
    <property type="entry name" value="DNA_pol3_clamp-load_cplx_C"/>
</dbReference>
<dbReference type="InterPro" id="IPR027417">
    <property type="entry name" value="P-loop_NTPase"/>
</dbReference>
<evidence type="ECO:0000256" key="4">
    <source>
        <dbReference type="ARBA" id="ARBA00022695"/>
    </source>
</evidence>
<keyword evidence="4" id="KW-0548">Nucleotidyltransferase</keyword>
<dbReference type="AlphaFoldDB" id="A0A1M4WYU4"/>
<evidence type="ECO:0000256" key="6">
    <source>
        <dbReference type="ARBA" id="ARBA00022932"/>
    </source>
</evidence>
<dbReference type="InterPro" id="IPR048466">
    <property type="entry name" value="DNA_pol3_delta-like_C"/>
</dbReference>
<gene>
    <name evidence="11" type="ORF">SAMN02746091_01279</name>
</gene>
<dbReference type="Pfam" id="PF06144">
    <property type="entry name" value="DNA_pol3_delta"/>
    <property type="match status" value="1"/>
</dbReference>
<dbReference type="NCBIfam" id="TIGR01128">
    <property type="entry name" value="holA"/>
    <property type="match status" value="1"/>
</dbReference>
<dbReference type="Gene3D" id="3.40.50.300">
    <property type="entry name" value="P-loop containing nucleotide triphosphate hydrolases"/>
    <property type="match status" value="1"/>
</dbReference>
<evidence type="ECO:0000313" key="11">
    <source>
        <dbReference type="EMBL" id="SHE86418.1"/>
    </source>
</evidence>
<evidence type="ECO:0000256" key="8">
    <source>
        <dbReference type="ARBA" id="ARBA00049244"/>
    </source>
</evidence>
<evidence type="ECO:0000259" key="10">
    <source>
        <dbReference type="Pfam" id="PF21694"/>
    </source>
</evidence>
<reference evidence="12" key="1">
    <citation type="submission" date="2016-11" db="EMBL/GenBank/DDBJ databases">
        <authorList>
            <person name="Varghese N."/>
            <person name="Submissions S."/>
        </authorList>
    </citation>
    <scope>NUCLEOTIDE SEQUENCE [LARGE SCALE GENOMIC DNA]</scope>
    <source>
        <strain evidence="12">DSM 10124</strain>
    </source>
</reference>
<dbReference type="Pfam" id="PF21694">
    <property type="entry name" value="DNA_pol3_delta_C"/>
    <property type="match status" value="1"/>
</dbReference>
<dbReference type="EC" id="2.7.7.7" evidence="1"/>
<dbReference type="GO" id="GO:0003887">
    <property type="term" value="F:DNA-directed DNA polymerase activity"/>
    <property type="evidence" value="ECO:0007669"/>
    <property type="project" value="UniProtKB-KW"/>
</dbReference>
<dbReference type="PANTHER" id="PTHR34388:SF1">
    <property type="entry name" value="DNA POLYMERASE III SUBUNIT DELTA"/>
    <property type="match status" value="1"/>
</dbReference>
<dbReference type="InterPro" id="IPR010372">
    <property type="entry name" value="DNA_pol3_delta_N"/>
</dbReference>
<accession>A0A1M4WYU4</accession>
<dbReference type="GO" id="GO:0003677">
    <property type="term" value="F:DNA binding"/>
    <property type="evidence" value="ECO:0007669"/>
    <property type="project" value="InterPro"/>
</dbReference>
<organism evidence="11 12">
    <name type="scientific">Caloramator proteoclasticus DSM 10124</name>
    <dbReference type="NCBI Taxonomy" id="1121262"/>
    <lineage>
        <taxon>Bacteria</taxon>
        <taxon>Bacillati</taxon>
        <taxon>Bacillota</taxon>
        <taxon>Clostridia</taxon>
        <taxon>Eubacteriales</taxon>
        <taxon>Clostridiaceae</taxon>
        <taxon>Caloramator</taxon>
    </lineage>
</organism>
<proteinExistence type="inferred from homology"/>
<feature type="domain" description="DNA polymerase III delta N-terminal" evidence="9">
    <location>
        <begin position="21"/>
        <end position="137"/>
    </location>
</feature>
<keyword evidence="3" id="KW-0808">Transferase</keyword>
<keyword evidence="12" id="KW-1185">Reference proteome</keyword>
<dbReference type="Proteomes" id="UP000184423">
    <property type="component" value="Unassembled WGS sequence"/>
</dbReference>
<dbReference type="SUPFAM" id="SSF52540">
    <property type="entry name" value="P-loop containing nucleoside triphosphate hydrolases"/>
    <property type="match status" value="1"/>
</dbReference>
<evidence type="ECO:0000256" key="2">
    <source>
        <dbReference type="ARBA" id="ARBA00017703"/>
    </source>
</evidence>
<dbReference type="InterPro" id="IPR005790">
    <property type="entry name" value="DNA_polIII_delta"/>
</dbReference>
<keyword evidence="6" id="KW-0239">DNA-directed DNA polymerase</keyword>
<dbReference type="GO" id="GO:0009360">
    <property type="term" value="C:DNA polymerase III complex"/>
    <property type="evidence" value="ECO:0007669"/>
    <property type="project" value="InterPro"/>
</dbReference>
<keyword evidence="5" id="KW-0235">DNA replication</keyword>
<dbReference type="SUPFAM" id="SSF48019">
    <property type="entry name" value="post-AAA+ oligomerization domain-like"/>
    <property type="match status" value="1"/>
</dbReference>
<dbReference type="RefSeq" id="WP_073248491.1">
    <property type="nucleotide sequence ID" value="NZ_FQVG01000020.1"/>
</dbReference>
<name>A0A1M4WYU4_9CLOT</name>
<dbReference type="GO" id="GO:0006261">
    <property type="term" value="P:DNA-templated DNA replication"/>
    <property type="evidence" value="ECO:0007669"/>
    <property type="project" value="TreeGrafter"/>
</dbReference>
<dbReference type="PANTHER" id="PTHR34388">
    <property type="entry name" value="DNA POLYMERASE III SUBUNIT DELTA"/>
    <property type="match status" value="1"/>
</dbReference>
<evidence type="ECO:0000256" key="1">
    <source>
        <dbReference type="ARBA" id="ARBA00012417"/>
    </source>
</evidence>
<sequence>MELNNFSDFKKNIKNIKSLILVYGQEKTIINKTIELVYDLITQFKEINVLIMDGENVSIESIINACETTPFMSEKRLIHIKNANYIFENNALSNELSKYLNNIPDTNILLLSSYSNVDKSGNLYKLFRTNGMVIEYKKLKGENLQEYIQNYLNKENKTITKSNLLYLTSELTLCNENIDLELKKLVDYLGDKKTVDKIDIDLILSKSIENNIFRLLDYITIKELDDAVMVYNQMILQGEEELMILSMIFRNYKIMYLLKIYGENYNDVVKKYNIRDFALKNYFKWIKKYELSDLKKNIKRCYEYDLKIKQGELNASIAVENLIIELCA</sequence>